<sequence>MVHRPSDSRLLTNLLNQEKDYTKHLTALLDASPASLASFSAYASASSPPASHVILAVARSLAGADDALRRYATAVEDWRAQLKGLRDLEDEVANVMRDREILVTRLIKASKSHKAPKERDRDSIGMQPHQFPSSSDLSLRSDFTGPRSDFSGLPAIPTSAKLTAAQAELQACEAHLAAKERELAARRSSAVREGLSVRCRAMVECGWIWGEMGREALRVLEGMDEGEFRSLFCHVLFHFFFTCLASFLDMYRVVFFFSFLPTSCYPSAFLHYDVPFYECSRHLQS</sequence>
<dbReference type="InterPro" id="IPR028245">
    <property type="entry name" value="PIL1/LSP1"/>
</dbReference>
<dbReference type="OrthoDB" id="3358861at2759"/>
<dbReference type="PANTHER" id="PTHR31962:SF1">
    <property type="entry name" value="SPHINGOLIPID LONG CHAIN BASE-RESPONSIVE PROTEIN PIL1"/>
    <property type="match status" value="1"/>
</dbReference>
<reference evidence="2" key="1">
    <citation type="submission" date="2020-11" db="EMBL/GenBank/DDBJ databases">
        <authorList>
            <consortium name="DOE Joint Genome Institute"/>
            <person name="Ahrendt S."/>
            <person name="Riley R."/>
            <person name="Andreopoulos W."/>
            <person name="Labutti K."/>
            <person name="Pangilinan J."/>
            <person name="Ruiz-Duenas F.J."/>
            <person name="Barrasa J.M."/>
            <person name="Sanchez-Garcia M."/>
            <person name="Camarero S."/>
            <person name="Miyauchi S."/>
            <person name="Serrano A."/>
            <person name="Linde D."/>
            <person name="Babiker R."/>
            <person name="Drula E."/>
            <person name="Ayuso-Fernandez I."/>
            <person name="Pacheco R."/>
            <person name="Padilla G."/>
            <person name="Ferreira P."/>
            <person name="Barriuso J."/>
            <person name="Kellner H."/>
            <person name="Castanera R."/>
            <person name="Alfaro M."/>
            <person name="Ramirez L."/>
            <person name="Pisabarro A.G."/>
            <person name="Kuo A."/>
            <person name="Tritt A."/>
            <person name="Lipzen A."/>
            <person name="He G."/>
            <person name="Yan M."/>
            <person name="Ng V."/>
            <person name="Cullen D."/>
            <person name="Martin F."/>
            <person name="Rosso M.-N."/>
            <person name="Henrissat B."/>
            <person name="Hibbett D."/>
            <person name="Martinez A.T."/>
            <person name="Grigoriev I.V."/>
        </authorList>
    </citation>
    <scope>NUCLEOTIDE SEQUENCE</scope>
    <source>
        <strain evidence="2">CBS 247.69</strain>
    </source>
</reference>
<dbReference type="InterPro" id="IPR027267">
    <property type="entry name" value="AH/BAR_dom_sf"/>
</dbReference>
<feature type="region of interest" description="Disordered" evidence="1">
    <location>
        <begin position="112"/>
        <end position="140"/>
    </location>
</feature>
<proteinExistence type="predicted"/>
<dbReference type="GO" id="GO:0036286">
    <property type="term" value="C:eisosome filament"/>
    <property type="evidence" value="ECO:0007669"/>
    <property type="project" value="TreeGrafter"/>
</dbReference>
<dbReference type="Gene3D" id="1.20.1270.60">
    <property type="entry name" value="Arfaptin homology (AH) domain/BAR domain"/>
    <property type="match status" value="1"/>
</dbReference>
<organism evidence="2 3">
    <name type="scientific">Collybia nuda</name>
    <dbReference type="NCBI Taxonomy" id="64659"/>
    <lineage>
        <taxon>Eukaryota</taxon>
        <taxon>Fungi</taxon>
        <taxon>Dikarya</taxon>
        <taxon>Basidiomycota</taxon>
        <taxon>Agaricomycotina</taxon>
        <taxon>Agaricomycetes</taxon>
        <taxon>Agaricomycetidae</taxon>
        <taxon>Agaricales</taxon>
        <taxon>Tricholomatineae</taxon>
        <taxon>Clitocybaceae</taxon>
        <taxon>Collybia</taxon>
    </lineage>
</organism>
<comment type="caution">
    <text evidence="2">The sequence shown here is derived from an EMBL/GenBank/DDBJ whole genome shotgun (WGS) entry which is preliminary data.</text>
</comment>
<gene>
    <name evidence="2" type="ORF">BDZ94DRAFT_1155604</name>
</gene>
<evidence type="ECO:0000313" key="2">
    <source>
        <dbReference type="EMBL" id="KAF9467483.1"/>
    </source>
</evidence>
<dbReference type="GO" id="GO:0006897">
    <property type="term" value="P:endocytosis"/>
    <property type="evidence" value="ECO:0007669"/>
    <property type="project" value="TreeGrafter"/>
</dbReference>
<protein>
    <submittedName>
        <fullName evidence="2">Uncharacterized protein</fullName>
    </submittedName>
</protein>
<evidence type="ECO:0000313" key="3">
    <source>
        <dbReference type="Proteomes" id="UP000807353"/>
    </source>
</evidence>
<dbReference type="EMBL" id="MU150236">
    <property type="protein sequence ID" value="KAF9467483.1"/>
    <property type="molecule type" value="Genomic_DNA"/>
</dbReference>
<dbReference type="GO" id="GO:0070941">
    <property type="term" value="P:eisosome assembly"/>
    <property type="evidence" value="ECO:0007669"/>
    <property type="project" value="TreeGrafter"/>
</dbReference>
<dbReference type="PANTHER" id="PTHR31962">
    <property type="entry name" value="SPHINGOLIPID LONG CHAIN BASE-RESPONSIVE PROTEIN PIL1"/>
    <property type="match status" value="1"/>
</dbReference>
<evidence type="ECO:0000256" key="1">
    <source>
        <dbReference type="SAM" id="MobiDB-lite"/>
    </source>
</evidence>
<dbReference type="Proteomes" id="UP000807353">
    <property type="component" value="Unassembled WGS sequence"/>
</dbReference>
<keyword evidence="3" id="KW-1185">Reference proteome</keyword>
<dbReference type="GO" id="GO:0005886">
    <property type="term" value="C:plasma membrane"/>
    <property type="evidence" value="ECO:0007669"/>
    <property type="project" value="TreeGrafter"/>
</dbReference>
<dbReference type="AlphaFoldDB" id="A0A9P6CPA8"/>
<dbReference type="GO" id="GO:0008289">
    <property type="term" value="F:lipid binding"/>
    <property type="evidence" value="ECO:0007669"/>
    <property type="project" value="TreeGrafter"/>
</dbReference>
<name>A0A9P6CPA8_9AGAR</name>
<accession>A0A9P6CPA8</accession>